<protein>
    <submittedName>
        <fullName evidence="2">DUF998 domain-containing protein</fullName>
    </submittedName>
</protein>
<organism evidence="2 3">
    <name type="scientific">Dyella koreensis</name>
    <dbReference type="NCBI Taxonomy" id="311235"/>
    <lineage>
        <taxon>Bacteria</taxon>
        <taxon>Pseudomonadati</taxon>
        <taxon>Pseudomonadota</taxon>
        <taxon>Gammaproteobacteria</taxon>
        <taxon>Lysobacterales</taxon>
        <taxon>Rhodanobacteraceae</taxon>
        <taxon>Dyella</taxon>
    </lineage>
</organism>
<accession>A0ABW8K150</accession>
<gene>
    <name evidence="2" type="ORF">ISS97_05090</name>
</gene>
<dbReference type="EMBL" id="JADIKD010000007">
    <property type="protein sequence ID" value="MFK2916629.1"/>
    <property type="molecule type" value="Genomic_DNA"/>
</dbReference>
<keyword evidence="3" id="KW-1185">Reference proteome</keyword>
<feature type="transmembrane region" description="Helical" evidence="1">
    <location>
        <begin position="12"/>
        <end position="37"/>
    </location>
</feature>
<feature type="transmembrane region" description="Helical" evidence="1">
    <location>
        <begin position="160"/>
        <end position="178"/>
    </location>
</feature>
<sequence>MAIENAGKASGLTSGAFATIAVACFFYAAMALLTLHFLRPDYAPATNFISNYAVGRYGWIMTTWFLAMSCGLLTLAAGLYTNGLRSIAARLGMFLLVIAAIGLVVSAVFPTDAPGAPSTPSGAIHDMSFLVNVGSIFIAAVLLSASFGGHPAWRSYRRTAWILTFLILTGFVVQFLTLHKGMPYGLANRFFVVVLFAWLFAVSFRLRAPPHEQAVKKLPADQ</sequence>
<proteinExistence type="predicted"/>
<dbReference type="Pfam" id="PF06197">
    <property type="entry name" value="DUF998"/>
    <property type="match status" value="1"/>
</dbReference>
<keyword evidence="1" id="KW-0812">Transmembrane</keyword>
<feature type="transmembrane region" description="Helical" evidence="1">
    <location>
        <begin position="190"/>
        <end position="208"/>
    </location>
</feature>
<evidence type="ECO:0000256" key="1">
    <source>
        <dbReference type="SAM" id="Phobius"/>
    </source>
</evidence>
<evidence type="ECO:0000313" key="3">
    <source>
        <dbReference type="Proteomes" id="UP001620408"/>
    </source>
</evidence>
<feature type="transmembrane region" description="Helical" evidence="1">
    <location>
        <begin position="87"/>
        <end position="109"/>
    </location>
</feature>
<keyword evidence="1" id="KW-1133">Transmembrane helix</keyword>
<comment type="caution">
    <text evidence="2">The sequence shown here is derived from an EMBL/GenBank/DDBJ whole genome shotgun (WGS) entry which is preliminary data.</text>
</comment>
<evidence type="ECO:0000313" key="2">
    <source>
        <dbReference type="EMBL" id="MFK2916629.1"/>
    </source>
</evidence>
<dbReference type="Proteomes" id="UP001620408">
    <property type="component" value="Unassembled WGS sequence"/>
</dbReference>
<reference evidence="2 3" key="1">
    <citation type="submission" date="2020-10" db="EMBL/GenBank/DDBJ databases">
        <title>Phylogeny of dyella-like bacteria.</title>
        <authorList>
            <person name="Fu J."/>
        </authorList>
    </citation>
    <scope>NUCLEOTIDE SEQUENCE [LARGE SCALE GENOMIC DNA]</scope>
    <source>
        <strain evidence="2 3">BB4</strain>
    </source>
</reference>
<feature type="transmembrane region" description="Helical" evidence="1">
    <location>
        <begin position="129"/>
        <end position="148"/>
    </location>
</feature>
<keyword evidence="1" id="KW-0472">Membrane</keyword>
<dbReference type="RefSeq" id="WP_379985995.1">
    <property type="nucleotide sequence ID" value="NZ_JADIKD010000007.1"/>
</dbReference>
<feature type="transmembrane region" description="Helical" evidence="1">
    <location>
        <begin position="57"/>
        <end position="80"/>
    </location>
</feature>
<dbReference type="InterPro" id="IPR009339">
    <property type="entry name" value="DUF998"/>
</dbReference>
<name>A0ABW8K150_9GAMM</name>